<name>A0ACC0WVX7_9STRA</name>
<accession>A0ACC0WVX7</accession>
<dbReference type="Proteomes" id="UP001163321">
    <property type="component" value="Chromosome 1"/>
</dbReference>
<evidence type="ECO:0000313" key="2">
    <source>
        <dbReference type="Proteomes" id="UP001163321"/>
    </source>
</evidence>
<organism evidence="1 2">
    <name type="scientific">Peronosclerospora sorghi</name>
    <dbReference type="NCBI Taxonomy" id="230839"/>
    <lineage>
        <taxon>Eukaryota</taxon>
        <taxon>Sar</taxon>
        <taxon>Stramenopiles</taxon>
        <taxon>Oomycota</taxon>
        <taxon>Peronosporomycetes</taxon>
        <taxon>Peronosporales</taxon>
        <taxon>Peronosporaceae</taxon>
        <taxon>Peronosclerospora</taxon>
    </lineage>
</organism>
<keyword evidence="2" id="KW-1185">Reference proteome</keyword>
<proteinExistence type="predicted"/>
<reference evidence="1 2" key="1">
    <citation type="journal article" date="2022" name="bioRxiv">
        <title>The genome of the oomycete Peronosclerospora sorghi, a cosmopolitan pathogen of maize and sorghum, is inflated with dispersed pseudogenes.</title>
        <authorList>
            <person name="Fletcher K."/>
            <person name="Martin F."/>
            <person name="Isakeit T."/>
            <person name="Cavanaugh K."/>
            <person name="Magill C."/>
            <person name="Michelmore R."/>
        </authorList>
    </citation>
    <scope>NUCLEOTIDE SEQUENCE [LARGE SCALE GENOMIC DNA]</scope>
    <source>
        <strain evidence="1">P6</strain>
    </source>
</reference>
<gene>
    <name evidence="1" type="ORF">PsorP6_000528</name>
</gene>
<protein>
    <submittedName>
        <fullName evidence="1">Uncharacterized protein</fullName>
    </submittedName>
</protein>
<dbReference type="EMBL" id="CM047580">
    <property type="protein sequence ID" value="KAI9922111.1"/>
    <property type="molecule type" value="Genomic_DNA"/>
</dbReference>
<evidence type="ECO:0000313" key="1">
    <source>
        <dbReference type="EMBL" id="KAI9922111.1"/>
    </source>
</evidence>
<sequence>MQQWNGLRFLAPMRLQASYTHPLFPREHSNRNKRGRCYERGKCRYRYLIAACYIPSRHQCCRDSRDEAATMLPHRLGSHLDLVWTRAARSATDTMEARRAANCAAVTASSYLTVMFKILTTAMGTILIAVSARDGVSCFCLRQSIGSLRCPQITVSLNLRAYGSRCQSNGLGAGNHFTSDVKSSCAEDTYHCCATHERIISRKQNFRVILRVCYRMLLIIRNFSVDPYFLSRIHKMSVRIKCFEDLSELATPVLDHLRRNTLHLSRWCSRSRVKL</sequence>
<comment type="caution">
    <text evidence="1">The sequence shown here is derived from an EMBL/GenBank/DDBJ whole genome shotgun (WGS) entry which is preliminary data.</text>
</comment>